<dbReference type="AlphaFoldDB" id="A0A2P8DY47"/>
<comment type="caution">
    <text evidence="1">The sequence shown here is derived from an EMBL/GenBank/DDBJ whole genome shotgun (WGS) entry which is preliminary data.</text>
</comment>
<keyword evidence="2" id="KW-1185">Reference proteome</keyword>
<organism evidence="1 2">
    <name type="scientific">Haloactinopolyspora alba</name>
    <dbReference type="NCBI Taxonomy" id="648780"/>
    <lineage>
        <taxon>Bacteria</taxon>
        <taxon>Bacillati</taxon>
        <taxon>Actinomycetota</taxon>
        <taxon>Actinomycetes</taxon>
        <taxon>Jiangellales</taxon>
        <taxon>Jiangellaceae</taxon>
        <taxon>Haloactinopolyspora</taxon>
    </lineage>
</organism>
<dbReference type="EMBL" id="PYGE01000011">
    <property type="protein sequence ID" value="PSL02134.1"/>
    <property type="molecule type" value="Genomic_DNA"/>
</dbReference>
<gene>
    <name evidence="1" type="ORF">CLV30_11189</name>
</gene>
<evidence type="ECO:0008006" key="3">
    <source>
        <dbReference type="Google" id="ProtNLM"/>
    </source>
</evidence>
<reference evidence="1 2" key="1">
    <citation type="submission" date="2018-03" db="EMBL/GenBank/DDBJ databases">
        <title>Genomic Encyclopedia of Archaeal and Bacterial Type Strains, Phase II (KMG-II): from individual species to whole genera.</title>
        <authorList>
            <person name="Goeker M."/>
        </authorList>
    </citation>
    <scope>NUCLEOTIDE SEQUENCE [LARGE SCALE GENOMIC DNA]</scope>
    <source>
        <strain evidence="1 2">DSM 45211</strain>
    </source>
</reference>
<dbReference type="Proteomes" id="UP000243528">
    <property type="component" value="Unassembled WGS sequence"/>
</dbReference>
<proteinExistence type="predicted"/>
<name>A0A2P8DY47_9ACTN</name>
<protein>
    <recommendedName>
        <fullName evidence="3">PIN domain-containing protein</fullName>
    </recommendedName>
</protein>
<sequence>MIRRAVRRMADGADFSDAVTDELGLDAGCEHSVTFDRRAAKGAGVRLLT</sequence>
<evidence type="ECO:0000313" key="2">
    <source>
        <dbReference type="Proteomes" id="UP000243528"/>
    </source>
</evidence>
<evidence type="ECO:0000313" key="1">
    <source>
        <dbReference type="EMBL" id="PSL02134.1"/>
    </source>
</evidence>
<accession>A0A2P8DY47</accession>